<dbReference type="Gene3D" id="3.40.640.10">
    <property type="entry name" value="Type I PLP-dependent aspartate aminotransferase-like (Major domain)"/>
    <property type="match status" value="1"/>
</dbReference>
<keyword evidence="4 8" id="KW-0663">Pyridoxal phosphate</keyword>
<evidence type="ECO:0000256" key="4">
    <source>
        <dbReference type="ARBA" id="ARBA00022898"/>
    </source>
</evidence>
<sequence length="485" mass="52804">MSKPESQANKLSQEKTFRPPQIDLILRQKALAEPLQSFRRSVVKELVKESIKALAQSHSGALAELSQEELAIKLAEDSAEKLKETMDSLGIREVINATGVLLSTNLGRAPLPEFAAHNLYRAVRRYSNLEFDLEEGERGERTKGITRLIKLITGAEAAIVVNNNASAVMLAVRALALDKEVLVSRGELIEIGGSFRLPDVIEASGGQLKEVGATNKTRIQDFERVLQKDNNVGMLLKCHQSNFQIIGFTEEASLTEMISLGKKHDKPVVYDLGGGSFVDLSTFGLKKEPTVEETLEAGVDLVLFSGDKLLGGPQAGIIAGKARLVEKLRKCPIYRALRADKVVISLVEAALSQYLLNKGFENLPVFQMAGQTVEELRKRAANILAELASVDNLQYQIEVGDSLSTMGGGSLPGENLASAGLKLKSKRKDLPAKEMATILRKQSPAVIGTVSKEAVNIDLRTVFADQDKAVIEALKALNLNMCYFV</sequence>
<reference evidence="11" key="1">
    <citation type="submission" date="2021-02" db="EMBL/GenBank/DDBJ databases">
        <title>Genome-Resolved Metagenomics of a Microbial Community Performing Photosynthetic Biological Nutrient Removal.</title>
        <authorList>
            <person name="Mcdaniel E.A."/>
        </authorList>
    </citation>
    <scope>NUCLEOTIDE SEQUENCE</scope>
    <source>
        <strain evidence="11">UWPOB_OBS1</strain>
    </source>
</reference>
<dbReference type="GO" id="GO:0001717">
    <property type="term" value="P:conversion of seryl-tRNAsec to selenocys-tRNAsec"/>
    <property type="evidence" value="ECO:0007669"/>
    <property type="project" value="UniProtKB-UniRule"/>
</dbReference>
<feature type="modified residue" description="N6-(pyridoxal phosphate)lysine" evidence="8 9">
    <location>
        <position position="308"/>
    </location>
</feature>
<comment type="similarity">
    <text evidence="7 8">Belongs to the SelA family.</text>
</comment>
<evidence type="ECO:0000313" key="12">
    <source>
        <dbReference type="Proteomes" id="UP000664277"/>
    </source>
</evidence>
<evidence type="ECO:0000256" key="8">
    <source>
        <dbReference type="HAMAP-Rule" id="MF_00423"/>
    </source>
</evidence>
<evidence type="ECO:0000313" key="11">
    <source>
        <dbReference type="EMBL" id="MBN8659502.1"/>
    </source>
</evidence>
<comment type="subcellular location">
    <subcellularLocation>
        <location evidence="8">Cytoplasm</location>
    </subcellularLocation>
</comment>
<dbReference type="PANTHER" id="PTHR32328">
    <property type="entry name" value="L-SERYL-TRNA(SEC) SELENIUM TRANSFERASE"/>
    <property type="match status" value="1"/>
</dbReference>
<dbReference type="Proteomes" id="UP000664277">
    <property type="component" value="Unassembled WGS sequence"/>
</dbReference>
<keyword evidence="10" id="KW-0175">Coiled coil</keyword>
<evidence type="ECO:0000256" key="3">
    <source>
        <dbReference type="ARBA" id="ARBA00022679"/>
    </source>
</evidence>
<keyword evidence="5 8" id="KW-0648">Protein biosynthesis</keyword>
<comment type="cofactor">
    <cofactor evidence="1 8 9">
        <name>pyridoxal 5'-phosphate</name>
        <dbReference type="ChEBI" id="CHEBI:597326"/>
    </cofactor>
</comment>
<dbReference type="Gene3D" id="3.90.1150.180">
    <property type="match status" value="1"/>
</dbReference>
<dbReference type="GO" id="GO:0001514">
    <property type="term" value="P:selenocysteine incorporation"/>
    <property type="evidence" value="ECO:0007669"/>
    <property type="project" value="UniProtKB-UniRule"/>
</dbReference>
<dbReference type="NCBIfam" id="TIGR00474">
    <property type="entry name" value="selA"/>
    <property type="match status" value="1"/>
</dbReference>
<evidence type="ECO:0000256" key="5">
    <source>
        <dbReference type="ARBA" id="ARBA00022917"/>
    </source>
</evidence>
<dbReference type="InterPro" id="IPR018319">
    <property type="entry name" value="SelA-like"/>
</dbReference>
<dbReference type="PANTHER" id="PTHR32328:SF0">
    <property type="entry name" value="L-SERYL-TRNA(SEC) SELENIUM TRANSFERASE"/>
    <property type="match status" value="1"/>
</dbReference>
<evidence type="ECO:0000256" key="10">
    <source>
        <dbReference type="SAM" id="Coils"/>
    </source>
</evidence>
<dbReference type="InterPro" id="IPR015424">
    <property type="entry name" value="PyrdxlP-dep_Trfase"/>
</dbReference>
<dbReference type="GO" id="GO:0004125">
    <property type="term" value="F:L-seryl-tRNA(Sec) selenium transferase activity"/>
    <property type="evidence" value="ECO:0007669"/>
    <property type="project" value="UniProtKB-UniRule"/>
</dbReference>
<dbReference type="HAMAP" id="MF_00423">
    <property type="entry name" value="SelA"/>
    <property type="match status" value="1"/>
</dbReference>
<dbReference type="AlphaFoldDB" id="A0A8J7PE04"/>
<proteinExistence type="inferred from homology"/>
<comment type="caution">
    <text evidence="11">The sequence shown here is derived from an EMBL/GenBank/DDBJ whole genome shotgun (WGS) entry which is preliminary data.</text>
</comment>
<dbReference type="InterPro" id="IPR004534">
    <property type="entry name" value="SelA_trans"/>
</dbReference>
<protein>
    <recommendedName>
        <fullName evidence="8">L-seryl-tRNA(Sec) selenium transferase</fullName>
        <ecNumber evidence="8">2.9.1.1</ecNumber>
    </recommendedName>
    <alternativeName>
        <fullName evidence="8">Selenocysteine synthase</fullName>
        <shortName evidence="8">Sec synthase</shortName>
    </alternativeName>
    <alternativeName>
        <fullName evidence="8">Selenocysteinyl-tRNA(Sec) synthase</fullName>
    </alternativeName>
</protein>
<feature type="coiled-coil region" evidence="10">
    <location>
        <begin position="65"/>
        <end position="92"/>
    </location>
</feature>
<dbReference type="EC" id="2.9.1.1" evidence="8"/>
<accession>A0A8J7PE04</accession>
<dbReference type="Pfam" id="PF03841">
    <property type="entry name" value="SelA"/>
    <property type="match status" value="1"/>
</dbReference>
<evidence type="ECO:0000256" key="2">
    <source>
        <dbReference type="ARBA" id="ARBA00022490"/>
    </source>
</evidence>
<evidence type="ECO:0000256" key="7">
    <source>
        <dbReference type="ARBA" id="ARBA00044507"/>
    </source>
</evidence>
<dbReference type="EMBL" id="JAFLCK010000003">
    <property type="protein sequence ID" value="MBN8659502.1"/>
    <property type="molecule type" value="Genomic_DNA"/>
</dbReference>
<comment type="function">
    <text evidence="8">Converts seryl-tRNA(Sec) to selenocysteinyl-tRNA(Sec) required for selenoprotein biosynthesis.</text>
</comment>
<comment type="catalytic activity">
    <reaction evidence="8">
        <text>L-seryl-tRNA(Sec) + selenophosphate + H(+) = L-selenocysteinyl-tRNA(Sec) + phosphate</text>
        <dbReference type="Rhea" id="RHEA:22728"/>
        <dbReference type="Rhea" id="RHEA-COMP:9742"/>
        <dbReference type="Rhea" id="RHEA-COMP:9743"/>
        <dbReference type="ChEBI" id="CHEBI:15378"/>
        <dbReference type="ChEBI" id="CHEBI:16144"/>
        <dbReference type="ChEBI" id="CHEBI:43474"/>
        <dbReference type="ChEBI" id="CHEBI:78533"/>
        <dbReference type="ChEBI" id="CHEBI:78573"/>
        <dbReference type="EC" id="2.9.1.1"/>
    </reaction>
</comment>
<evidence type="ECO:0000256" key="1">
    <source>
        <dbReference type="ARBA" id="ARBA00001933"/>
    </source>
</evidence>
<evidence type="ECO:0000256" key="6">
    <source>
        <dbReference type="ARBA" id="ARBA00023266"/>
    </source>
</evidence>
<dbReference type="GO" id="GO:0005737">
    <property type="term" value="C:cytoplasm"/>
    <property type="evidence" value="ECO:0007669"/>
    <property type="project" value="UniProtKB-SubCell"/>
</dbReference>
<keyword evidence="2 8" id="KW-0963">Cytoplasm</keyword>
<organism evidence="11 12">
    <name type="scientific">Candidatus Obscuribacter phosphatis</name>
    <dbReference type="NCBI Taxonomy" id="1906157"/>
    <lineage>
        <taxon>Bacteria</taxon>
        <taxon>Bacillati</taxon>
        <taxon>Candidatus Melainabacteria</taxon>
        <taxon>Candidatus Obscuribacterales</taxon>
        <taxon>Candidatus Obscuribacteraceae</taxon>
        <taxon>Candidatus Obscuribacter</taxon>
    </lineage>
</organism>
<keyword evidence="3 8" id="KW-0808">Transferase</keyword>
<evidence type="ECO:0000256" key="9">
    <source>
        <dbReference type="PIRSR" id="PIRSR618319-50"/>
    </source>
</evidence>
<name>A0A8J7PE04_9BACT</name>
<gene>
    <name evidence="8" type="primary">selA</name>
    <name evidence="11" type="ORF">J0M35_04010</name>
</gene>
<dbReference type="UniPathway" id="UPA00906">
    <property type="reaction ID" value="UER00896"/>
</dbReference>
<dbReference type="InterPro" id="IPR015421">
    <property type="entry name" value="PyrdxlP-dep_Trfase_major"/>
</dbReference>
<keyword evidence="6 8" id="KW-0711">Selenium</keyword>
<dbReference type="SUPFAM" id="SSF53383">
    <property type="entry name" value="PLP-dependent transferases"/>
    <property type="match status" value="1"/>
</dbReference>
<comment type="pathway">
    <text evidence="8">Aminoacyl-tRNA biosynthesis; selenocysteinyl-tRNA(Sec) biosynthesis; selenocysteinyl-tRNA(Sec) from L-seryl-tRNA(Sec) (bacterial route): step 1/1.</text>
</comment>